<dbReference type="SUPFAM" id="SSF55315">
    <property type="entry name" value="L30e-like"/>
    <property type="match status" value="1"/>
</dbReference>
<reference evidence="2" key="2">
    <citation type="journal article" date="2021" name="PeerJ">
        <title>Extensive microbial diversity within the chicken gut microbiome revealed by metagenomics and culture.</title>
        <authorList>
            <person name="Gilroy R."/>
            <person name="Ravi A."/>
            <person name="Getino M."/>
            <person name="Pursley I."/>
            <person name="Horton D.L."/>
            <person name="Alikhan N.F."/>
            <person name="Baker D."/>
            <person name="Gharbi K."/>
            <person name="Hall N."/>
            <person name="Watson M."/>
            <person name="Adriaenssens E.M."/>
            <person name="Foster-Nyarko E."/>
            <person name="Jarju S."/>
            <person name="Secka A."/>
            <person name="Antonio M."/>
            <person name="Oren A."/>
            <person name="Chaudhuri R.R."/>
            <person name="La Ragione R."/>
            <person name="Hildebrand F."/>
            <person name="Pallen M.J."/>
        </authorList>
    </citation>
    <scope>NUCLEOTIDE SEQUENCE</scope>
    <source>
        <strain evidence="2">ChiBcec6-7307</strain>
    </source>
</reference>
<dbReference type="Gene3D" id="3.30.1330.30">
    <property type="match status" value="1"/>
</dbReference>
<organism evidence="2 3">
    <name type="scientific">Candidatus Merdiplasma excrementigallinarum</name>
    <dbReference type="NCBI Taxonomy" id="2840864"/>
    <lineage>
        <taxon>Bacteria</taxon>
        <taxon>Bacillati</taxon>
        <taxon>Bacillota</taxon>
        <taxon>Clostridia</taxon>
        <taxon>Lachnospirales</taxon>
        <taxon>Lachnospiraceae</taxon>
        <taxon>Lachnospiraceae incertae sedis</taxon>
        <taxon>Candidatus Merdiplasma</taxon>
    </lineage>
</organism>
<gene>
    <name evidence="2" type="ORF">IAC80_06570</name>
</gene>
<dbReference type="Proteomes" id="UP000886889">
    <property type="component" value="Unassembled WGS sequence"/>
</dbReference>
<protein>
    <submittedName>
        <fullName evidence="2">Ribosomal L7Ae/L30e/S12e/Gadd45 family protein</fullName>
    </submittedName>
</protein>
<proteinExistence type="predicted"/>
<reference evidence="2" key="1">
    <citation type="submission" date="2020-10" db="EMBL/GenBank/DDBJ databases">
        <authorList>
            <person name="Gilroy R."/>
        </authorList>
    </citation>
    <scope>NUCLEOTIDE SEQUENCE</scope>
    <source>
        <strain evidence="2">ChiBcec6-7307</strain>
    </source>
</reference>
<name>A0A9D1P040_9FIRM</name>
<evidence type="ECO:0000313" key="2">
    <source>
        <dbReference type="EMBL" id="HIV23586.1"/>
    </source>
</evidence>
<feature type="domain" description="Ribosomal protein eL8/eL30/eS12/Gadd45" evidence="1">
    <location>
        <begin position="6"/>
        <end position="90"/>
    </location>
</feature>
<accession>A0A9D1P040</accession>
<comment type="caution">
    <text evidence="2">The sequence shown here is derived from an EMBL/GenBank/DDBJ whole genome shotgun (WGS) entry which is preliminary data.</text>
</comment>
<evidence type="ECO:0000259" key="1">
    <source>
        <dbReference type="Pfam" id="PF01248"/>
    </source>
</evidence>
<dbReference type="AlphaFoldDB" id="A0A9D1P040"/>
<sequence>MKGNRVLSLLGLSKKAGRLVSGEFSTETAVKTGKACLVLVSREASENTKKKFRNMCDYYQVPIAVYGGKEELGGSIGQEYRASLAVTDPGLAGAIRKQLENEDERRS</sequence>
<dbReference type="InterPro" id="IPR029064">
    <property type="entry name" value="Ribosomal_eL30-like_sf"/>
</dbReference>
<dbReference type="EMBL" id="DVOS01000056">
    <property type="protein sequence ID" value="HIV23586.1"/>
    <property type="molecule type" value="Genomic_DNA"/>
</dbReference>
<dbReference type="Pfam" id="PF01248">
    <property type="entry name" value="Ribosomal_L7Ae"/>
    <property type="match status" value="1"/>
</dbReference>
<evidence type="ECO:0000313" key="3">
    <source>
        <dbReference type="Proteomes" id="UP000886889"/>
    </source>
</evidence>
<dbReference type="InterPro" id="IPR004038">
    <property type="entry name" value="Ribosomal_eL8/eL30/eS12/Gad45"/>
</dbReference>